<dbReference type="InterPro" id="IPR023679">
    <property type="entry name" value="UPF0761_bac"/>
</dbReference>
<proteinExistence type="inferred from homology"/>
<keyword evidence="4 7" id="KW-0812">Transmembrane</keyword>
<feature type="transmembrane region" description="Helical" evidence="7">
    <location>
        <begin position="223"/>
        <end position="245"/>
    </location>
</feature>
<dbReference type="PANTHER" id="PTHR30213:SF0">
    <property type="entry name" value="UPF0761 MEMBRANE PROTEIN YIHY"/>
    <property type="match status" value="1"/>
</dbReference>
<keyword evidence="3" id="KW-0997">Cell inner membrane</keyword>
<sequence length="411" mass="45425">MNFPKGLPLSWRARVAAGLQALQQWPWLQTLKTLRERFREDRLGVTASSLTFTTTIALVPLFTVTLAVFTAFPTFARFQASLEKYFVQSLVPDAIAKPVLRALTQFAANSNRLGTVGFIILVLTALALMLTIDRTLNAIWRVRQPRPLTQRVLIYWAAATLGPLLVGISLTLTSYALTASRGWVDALPGGVSFLLNVVEFCLFAAAVAALFRYVPNTHVQWRHALAGGFFVSVGFEVAKAVLAWYVRKVPTYSALYGTFATVPILLVWIYAGWVIVLLGAVIAAYAPSLQMRVVRRAATPGHQFHLAVLILRELDLARHQPIHGWPAAALAERLRTDPLQIEPVLETLVALDWVGRLEEEGAARYVLLADLDLTLAQPLLAQLLLDPVPGLRGFWERAGFARMTLADVLRA</sequence>
<keyword evidence="6 7" id="KW-0472">Membrane</keyword>
<evidence type="ECO:0000256" key="2">
    <source>
        <dbReference type="ARBA" id="ARBA00022475"/>
    </source>
</evidence>
<keyword evidence="9" id="KW-1185">Reference proteome</keyword>
<name>A0ABY6MPI3_9BURK</name>
<protein>
    <recommendedName>
        <fullName evidence="7">UPF0761 membrane protein OMP39_09750</fullName>
    </recommendedName>
</protein>
<evidence type="ECO:0000256" key="1">
    <source>
        <dbReference type="ARBA" id="ARBA00004651"/>
    </source>
</evidence>
<evidence type="ECO:0000313" key="8">
    <source>
        <dbReference type="EMBL" id="UZD53964.1"/>
    </source>
</evidence>
<dbReference type="InterPro" id="IPR017039">
    <property type="entry name" value="Virul_fac_BrkB"/>
</dbReference>
<reference evidence="8" key="1">
    <citation type="submission" date="2022-10" db="EMBL/GenBank/DDBJ databases">
        <title>Complete genome sequence of Schlegelella aquatica LMG 23380.</title>
        <authorList>
            <person name="Musilova J."/>
            <person name="Kourilova X."/>
            <person name="Bezdicek M."/>
            <person name="Hermankova K."/>
            <person name="Obruca S."/>
            <person name="Sedlar K."/>
        </authorList>
    </citation>
    <scope>NUCLEOTIDE SEQUENCE</scope>
    <source>
        <strain evidence="8">LMG 23380</strain>
    </source>
</reference>
<evidence type="ECO:0000256" key="4">
    <source>
        <dbReference type="ARBA" id="ARBA00022692"/>
    </source>
</evidence>
<feature type="transmembrane region" description="Helical" evidence="7">
    <location>
        <begin position="189"/>
        <end position="211"/>
    </location>
</feature>
<dbReference type="HAMAP" id="MF_00672">
    <property type="entry name" value="UPF0761"/>
    <property type="match status" value="1"/>
</dbReference>
<organism evidence="8 9">
    <name type="scientific">Caldimonas aquatica</name>
    <dbReference type="NCBI Taxonomy" id="376175"/>
    <lineage>
        <taxon>Bacteria</taxon>
        <taxon>Pseudomonadati</taxon>
        <taxon>Pseudomonadota</taxon>
        <taxon>Betaproteobacteria</taxon>
        <taxon>Burkholderiales</taxon>
        <taxon>Sphaerotilaceae</taxon>
        <taxon>Caldimonas</taxon>
    </lineage>
</organism>
<evidence type="ECO:0000256" key="6">
    <source>
        <dbReference type="ARBA" id="ARBA00023136"/>
    </source>
</evidence>
<accession>A0ABY6MPI3</accession>
<gene>
    <name evidence="8" type="ORF">OMP39_09750</name>
</gene>
<evidence type="ECO:0000256" key="5">
    <source>
        <dbReference type="ARBA" id="ARBA00022989"/>
    </source>
</evidence>
<evidence type="ECO:0000256" key="3">
    <source>
        <dbReference type="ARBA" id="ARBA00022519"/>
    </source>
</evidence>
<comment type="subcellular location">
    <subcellularLocation>
        <location evidence="1 7">Cell membrane</location>
        <topology evidence="1 7">Multi-pass membrane protein</topology>
    </subcellularLocation>
</comment>
<keyword evidence="2 7" id="KW-1003">Cell membrane</keyword>
<evidence type="ECO:0000256" key="7">
    <source>
        <dbReference type="HAMAP-Rule" id="MF_00672"/>
    </source>
</evidence>
<feature type="transmembrane region" description="Helical" evidence="7">
    <location>
        <begin position="153"/>
        <end position="177"/>
    </location>
</feature>
<evidence type="ECO:0000313" key="9">
    <source>
        <dbReference type="Proteomes" id="UP001163266"/>
    </source>
</evidence>
<dbReference type="Pfam" id="PF03631">
    <property type="entry name" value="Virul_fac_BrkB"/>
    <property type="match status" value="1"/>
</dbReference>
<dbReference type="EMBL" id="CP110257">
    <property type="protein sequence ID" value="UZD53964.1"/>
    <property type="molecule type" value="Genomic_DNA"/>
</dbReference>
<dbReference type="Proteomes" id="UP001163266">
    <property type="component" value="Chromosome"/>
</dbReference>
<feature type="transmembrane region" description="Helical" evidence="7">
    <location>
        <begin position="113"/>
        <end position="132"/>
    </location>
</feature>
<keyword evidence="5 7" id="KW-1133">Transmembrane helix</keyword>
<dbReference type="PANTHER" id="PTHR30213">
    <property type="entry name" value="INNER MEMBRANE PROTEIN YHJD"/>
    <property type="match status" value="1"/>
</dbReference>
<feature type="transmembrane region" description="Helical" evidence="7">
    <location>
        <begin position="265"/>
        <end position="286"/>
    </location>
</feature>
<dbReference type="NCBIfam" id="TIGR00765">
    <property type="entry name" value="yihY_not_rbn"/>
    <property type="match status" value="1"/>
</dbReference>
<dbReference type="RefSeq" id="WP_264891533.1">
    <property type="nucleotide sequence ID" value="NZ_CP110257.1"/>
</dbReference>
<comment type="similarity">
    <text evidence="7">Belongs to the UPF0761 family.</text>
</comment>
<feature type="transmembrane region" description="Helical" evidence="7">
    <location>
        <begin position="43"/>
        <end position="72"/>
    </location>
</feature>